<evidence type="ECO:0000256" key="2">
    <source>
        <dbReference type="ARBA" id="ARBA00012588"/>
    </source>
</evidence>
<sequence length="274" mass="31178">MGKTKLLFITHEMSPFLDLTSISKITRNLPQAMQEKGFEIRILMPRFGNINERRNRLHEVIRLSGMNIIIGENDNPLIIKVASIPSARMQVYFLDNEDYFHRKHVFNDAKGKFYADNDERTIFFCKGALETVKKLGWAPDIVHCHGWMSALVPAYLKTNYKDDPTFKDCKVVYSVYDTTFTSSLGDAFAKKAVMKGMDVKDTEDYADATHTGLNKAAIQYSDAVVIGDENVDEDLLNFVKKADKTVLEYSATSDMENYYNFYQEIAADVLVSVA</sequence>
<gene>
    <name evidence="6" type="ORF">ACFSSE_02225</name>
</gene>
<dbReference type="Gene3D" id="3.40.50.2000">
    <property type="entry name" value="Glycogen Phosphorylase B"/>
    <property type="match status" value="1"/>
</dbReference>
<organism evidence="6 7">
    <name type="scientific">Pedobacter alpinus</name>
    <dbReference type="NCBI Taxonomy" id="1590643"/>
    <lineage>
        <taxon>Bacteria</taxon>
        <taxon>Pseudomonadati</taxon>
        <taxon>Bacteroidota</taxon>
        <taxon>Sphingobacteriia</taxon>
        <taxon>Sphingobacteriales</taxon>
        <taxon>Sphingobacteriaceae</taxon>
        <taxon>Pedobacter</taxon>
    </lineage>
</organism>
<protein>
    <recommendedName>
        <fullName evidence="2">starch synthase</fullName>
        <ecNumber evidence="2">2.4.1.21</ecNumber>
    </recommendedName>
</protein>
<dbReference type="Pfam" id="PF08323">
    <property type="entry name" value="Glyco_transf_5"/>
    <property type="match status" value="1"/>
</dbReference>
<feature type="domain" description="Starch synthase catalytic" evidence="5">
    <location>
        <begin position="5"/>
        <end position="236"/>
    </location>
</feature>
<comment type="caution">
    <text evidence="6">The sequence shown here is derived from an EMBL/GenBank/DDBJ whole genome shotgun (WGS) entry which is preliminary data.</text>
</comment>
<reference evidence="7" key="1">
    <citation type="journal article" date="2019" name="Int. J. Syst. Evol. Microbiol.">
        <title>The Global Catalogue of Microorganisms (GCM) 10K type strain sequencing project: providing services to taxonomists for standard genome sequencing and annotation.</title>
        <authorList>
            <consortium name="The Broad Institute Genomics Platform"/>
            <consortium name="The Broad Institute Genome Sequencing Center for Infectious Disease"/>
            <person name="Wu L."/>
            <person name="Ma J."/>
        </authorList>
    </citation>
    <scope>NUCLEOTIDE SEQUENCE [LARGE SCALE GENOMIC DNA]</scope>
    <source>
        <strain evidence="7">KCTC 42456</strain>
    </source>
</reference>
<dbReference type="EC" id="2.4.1.21" evidence="2"/>
<dbReference type="SUPFAM" id="SSF53756">
    <property type="entry name" value="UDP-Glycosyltransferase/glycogen phosphorylase"/>
    <property type="match status" value="1"/>
</dbReference>
<dbReference type="Proteomes" id="UP001597546">
    <property type="component" value="Unassembled WGS sequence"/>
</dbReference>
<dbReference type="PANTHER" id="PTHR45825">
    <property type="entry name" value="GRANULE-BOUND STARCH SYNTHASE 1, CHLOROPLASTIC/AMYLOPLASTIC"/>
    <property type="match status" value="1"/>
</dbReference>
<evidence type="ECO:0000313" key="6">
    <source>
        <dbReference type="EMBL" id="MFD2730508.1"/>
    </source>
</evidence>
<dbReference type="InterPro" id="IPR013534">
    <property type="entry name" value="Starch_synth_cat_dom"/>
</dbReference>
<keyword evidence="7" id="KW-1185">Reference proteome</keyword>
<dbReference type="PANTHER" id="PTHR45825:SF11">
    <property type="entry name" value="ALPHA AMYLASE DOMAIN-CONTAINING PROTEIN"/>
    <property type="match status" value="1"/>
</dbReference>
<keyword evidence="4" id="KW-0808">Transferase</keyword>
<evidence type="ECO:0000256" key="1">
    <source>
        <dbReference type="ARBA" id="ARBA00001478"/>
    </source>
</evidence>
<keyword evidence="3" id="KW-0328">Glycosyltransferase</keyword>
<evidence type="ECO:0000256" key="3">
    <source>
        <dbReference type="ARBA" id="ARBA00022676"/>
    </source>
</evidence>
<accession>A0ABW5TP17</accession>
<evidence type="ECO:0000259" key="5">
    <source>
        <dbReference type="Pfam" id="PF08323"/>
    </source>
</evidence>
<name>A0ABW5TP17_9SPHI</name>
<proteinExistence type="predicted"/>
<evidence type="ECO:0000313" key="7">
    <source>
        <dbReference type="Proteomes" id="UP001597546"/>
    </source>
</evidence>
<dbReference type="EMBL" id="JBHULV010000008">
    <property type="protein sequence ID" value="MFD2730508.1"/>
    <property type="molecule type" value="Genomic_DNA"/>
</dbReference>
<dbReference type="RefSeq" id="WP_379040732.1">
    <property type="nucleotide sequence ID" value="NZ_JBHSKW010000005.1"/>
</dbReference>
<comment type="catalytic activity">
    <reaction evidence="1">
        <text>[(1-&gt;4)-alpha-D-glucosyl](n) + ADP-alpha-D-glucose = [(1-&gt;4)-alpha-D-glucosyl](n+1) + ADP + H(+)</text>
        <dbReference type="Rhea" id="RHEA:18189"/>
        <dbReference type="Rhea" id="RHEA-COMP:9584"/>
        <dbReference type="Rhea" id="RHEA-COMP:9587"/>
        <dbReference type="ChEBI" id="CHEBI:15378"/>
        <dbReference type="ChEBI" id="CHEBI:15444"/>
        <dbReference type="ChEBI" id="CHEBI:57498"/>
        <dbReference type="ChEBI" id="CHEBI:456216"/>
        <dbReference type="EC" id="2.4.1.21"/>
    </reaction>
</comment>
<evidence type="ECO:0000256" key="4">
    <source>
        <dbReference type="ARBA" id="ARBA00022679"/>
    </source>
</evidence>